<name>A0AB39CD24_9VIRU</name>
<keyword evidence="1" id="KW-0812">Transmembrane</keyword>
<feature type="transmembrane region" description="Helical" evidence="1">
    <location>
        <begin position="26"/>
        <end position="45"/>
    </location>
</feature>
<keyword evidence="1" id="KW-0472">Membrane</keyword>
<organism evidence="2">
    <name type="scientific">Pseudomonas phage RVTF4</name>
    <dbReference type="NCBI Taxonomy" id="3236931"/>
    <lineage>
        <taxon>Viruses</taxon>
    </lineage>
</organism>
<reference evidence="2" key="1">
    <citation type="submission" date="2024-07" db="EMBL/GenBank/DDBJ databases">
        <authorList>
            <person name="Bringhurst R.M."/>
            <person name="Homer T.E."/>
        </authorList>
    </citation>
    <scope>NUCLEOTIDE SEQUENCE</scope>
</reference>
<dbReference type="EMBL" id="PQ015378">
    <property type="protein sequence ID" value="XDJ14757.1"/>
    <property type="molecule type" value="Genomic_DNA"/>
</dbReference>
<protein>
    <submittedName>
        <fullName evidence="2">Uncharacterized protein</fullName>
    </submittedName>
</protein>
<sequence length="54" mass="5875">MNAFQALFSKDADTKNVDRVTSQVKLMNALGQTIAVVATIGLAAYKLSKEMKKD</sequence>
<accession>A0AB39CD24</accession>
<proteinExistence type="predicted"/>
<evidence type="ECO:0000313" key="2">
    <source>
        <dbReference type="EMBL" id="XDJ14757.1"/>
    </source>
</evidence>
<keyword evidence="1" id="KW-1133">Transmembrane helix</keyword>
<evidence type="ECO:0000256" key="1">
    <source>
        <dbReference type="SAM" id="Phobius"/>
    </source>
</evidence>